<evidence type="ECO:0000313" key="2">
    <source>
        <dbReference type="EMBL" id="CAE1323394.1"/>
    </source>
</evidence>
<feature type="transmembrane region" description="Helical" evidence="1">
    <location>
        <begin position="1024"/>
        <end position="1040"/>
    </location>
</feature>
<keyword evidence="1" id="KW-0812">Transmembrane</keyword>
<proteinExistence type="predicted"/>
<keyword evidence="1" id="KW-0472">Membrane</keyword>
<feature type="transmembrane region" description="Helical" evidence="1">
    <location>
        <begin position="990"/>
        <end position="1012"/>
    </location>
</feature>
<feature type="transmembrane region" description="Helical" evidence="1">
    <location>
        <begin position="21"/>
        <end position="45"/>
    </location>
</feature>
<evidence type="ECO:0000313" key="3">
    <source>
        <dbReference type="Proteomes" id="UP000597762"/>
    </source>
</evidence>
<organism evidence="2 3">
    <name type="scientific">Acanthosepion pharaonis</name>
    <name type="common">Pharaoh cuttlefish</name>
    <name type="synonym">Sepia pharaonis</name>
    <dbReference type="NCBI Taxonomy" id="158019"/>
    <lineage>
        <taxon>Eukaryota</taxon>
        <taxon>Metazoa</taxon>
        <taxon>Spiralia</taxon>
        <taxon>Lophotrochozoa</taxon>
        <taxon>Mollusca</taxon>
        <taxon>Cephalopoda</taxon>
        <taxon>Coleoidea</taxon>
        <taxon>Decapodiformes</taxon>
        <taxon>Sepiida</taxon>
        <taxon>Sepiina</taxon>
        <taxon>Sepiidae</taxon>
        <taxon>Acanthosepion</taxon>
    </lineage>
</organism>
<comment type="caution">
    <text evidence="2">The sequence shown here is derived from an EMBL/GenBank/DDBJ whole genome shotgun (WGS) entry which is preliminary data.</text>
</comment>
<name>A0A812EL78_ACAPH</name>
<sequence length="1923" mass="223264">MRSLSLVHRKSLKFRRHLITLYFRWLPLELFFLSLLRFHLITLYIRCCWNSFPSINSGSLKFCHLITLFHCLPLELFFSIKAIIPLWSLKFRHLITLSFVSLTLFPPSKPSIKFHYLVSQMVPLFSSINHYESLYHALLSLVCLWTLSLHQSHLWSLKFRHLITLNFLWNSFPPSKDIEFSFRHPRSTFVGFHSLHQSHYESQIESLKFFGTLFPPSSNLIALLLSHYESLKIPSSNPLYFRWLPLELFSSIKAIISLSNSVIYPRSTFVGCLWNSFPSIKAIVVSQIPLFSSIVSQIHHCFRWLPLALFSPHQSHYGSLKFRHLITLSTFVGCLWNSFLHQSHYESLRSSSNHALLSTLFLHQSHYGLRFRHLIALLSLKRNSFSSSNSLRSSNHSNLVAFGTLFLHQSHYGSLKFRYLITLYSLVAFELFSSIKAIYESLKFRHLITLYFLLFFPPFVSQILSAPGLVAHSFPYQAIMKLFSLHQSHYRSLKFCHLITLYFHWLPLELFSSIKAIMGLKFRHLITLIFRWLPLELFSPSIMSLSNSVINHALFSLVAFRTLFPPSNHVSQIQSSNHALLSLVAFELFSLHQRHYESLKFVSFRHLITLYFLLVCHWLFSLHQSHYESLKFQSSNHALLSLVALWNSFPPSKPLSLSEFCHLIKLCFRWFCLWNSFPPSKPLCVSLKFSHYESLKFRHLITLYFRWFACGTLFPSIKAIMVSQIPSSNRSLLSLVAFGTLFPPSKPCQSQIPSSNPLCFRWLPFGTLFLHQNHYESLQFRHLITLYFRWLPLELFSLHQSHYSLSNSNSFPSIKAIIRSLKIPSSNPLYFRWLPFRTLFLIKSHYGSLNSNSFPSIKSHYESLKFRHHHALLSLVAFGTLFPSIKAIMSLSNSLFSPPSKPLVSQIGYLITLCFRWLPFWNSFPSIKAINSLSNSSSNHALLSLVSELFPSQSRMESLKFRHLITLSTFVGCLWNSFPPSKAIMGLSNSPLWVSQIPSLITLLFVGCLWNLFPSIKGIMSLKFRHLAYLLSLFAFWNSFPPSKPLWVSQILHYGSLKFRHLITLLLSLAFGTLFPPSKPLWSLKFRHLITLYFRWLPLELFSLHQSHYESQIPSSNQALAFVGCLWNSFPPSKPLTFFFPPSKVSQIPHYESLRSHLNSFICHALKFHLGCLWNSFLFLIKAIMVSKFSLKFRHLIIALLFRWLPLELFSLHQSHYDSLKFRHLIRSTFLSPFRHLIALFRLPLELFPSIKAIMRLSNSSSNHSTFVGCLWNSFPPSKPLWSLKFPIMSLSNSSSNHALFRWLPFGTLFLHQSHWVSQIPSSNPLCFSLVFGTLFPPSKPFILKFVIITLYFRWLPLELFPSIKAIMSLSNSLYFRWFFGTLFPPSSIAGVSQIQSSNHALLSLVCLWNSFLILHMSLSIPSSIEALSLWFKFRPSKSGSLFSTFVGCLWNSFPPSKAIMVSQIPSSNRSTFVGCLGLFSLHQTIMSLSQIPSSNHALFSLVAFGISFLFSKFHLIRSLSFGCLWPLSLNKAISHYESLKLRHLITLNFRWLPLEIFSLHQRHYESLKFRHLITLNFRWLPLEFFSLHQSHYESLKFRHLITLYFRWLPLELFSPCHYGLSNSSSNPLSTFVGCLFLFLHQSHYESLKFRHLITLYFRWLPLEFFSLHQAIMSLSNSFAFELFPLHQSHYESLKFRHLITFHSFVGCLLELFFPSIKAVMSLKFRHLITLYSLVAFELFFSLHQSHYESLKFPSSNHALLSLVVFLLELCWFFSLPSNHYDLSKFQTVRSLSNSVIVTLYFRWLPFGTLFPSIKAIMSLKFCHLITLSTFVGLPLELSLHFFPPSNHAIGCLSTFSPPSKPLILKFRHALLSFGCLWNSFPPSKHYESHQIPSSNHALTFVGLCLHQELKFLILHRTLSPPL</sequence>
<accession>A0A812EL78</accession>
<reference evidence="2" key="1">
    <citation type="submission" date="2021-01" db="EMBL/GenBank/DDBJ databases">
        <authorList>
            <person name="Li R."/>
            <person name="Bekaert M."/>
        </authorList>
    </citation>
    <scope>NUCLEOTIDE SEQUENCE</scope>
    <source>
        <strain evidence="2">Farmed</strain>
    </source>
</reference>
<keyword evidence="3" id="KW-1185">Reference proteome</keyword>
<evidence type="ECO:0000256" key="1">
    <source>
        <dbReference type="SAM" id="Phobius"/>
    </source>
</evidence>
<protein>
    <submittedName>
        <fullName evidence="2">Uncharacterized protein</fullName>
    </submittedName>
</protein>
<dbReference type="EMBL" id="CAHIKZ030005370">
    <property type="protein sequence ID" value="CAE1323394.1"/>
    <property type="molecule type" value="Genomic_DNA"/>
</dbReference>
<gene>
    <name evidence="2" type="ORF">SPHA_73264</name>
</gene>
<keyword evidence="1" id="KW-1133">Transmembrane helix</keyword>
<dbReference type="Proteomes" id="UP000597762">
    <property type="component" value="Unassembled WGS sequence"/>
</dbReference>